<sequence>MVEQADDAPLLFWAEGPAVSVPEPVEPSAWKGSPWGGKGDPAAAALAGADPEQVEEDQILAVFVVTFDPRTVAAATSQIRGERFQEGQGDSLVSTCLIGGLQLPPDVPGLPMCKL</sequence>
<gene>
    <name evidence="1" type="ORF">K3G42_011933</name>
</gene>
<accession>A0ACB8FN43</accession>
<protein>
    <submittedName>
        <fullName evidence="1">Uncharacterized protein</fullName>
    </submittedName>
</protein>
<evidence type="ECO:0000313" key="1">
    <source>
        <dbReference type="EMBL" id="KAH8006715.1"/>
    </source>
</evidence>
<comment type="caution">
    <text evidence="1">The sequence shown here is derived from an EMBL/GenBank/DDBJ whole genome shotgun (WGS) entry which is preliminary data.</text>
</comment>
<evidence type="ECO:0000313" key="2">
    <source>
        <dbReference type="Proteomes" id="UP000827872"/>
    </source>
</evidence>
<reference evidence="1" key="1">
    <citation type="submission" date="2021-08" db="EMBL/GenBank/DDBJ databases">
        <title>The first chromosome-level gecko genome reveals the dynamic sex chromosomes of Neotropical dwarf geckos (Sphaerodactylidae: Sphaerodactylus).</title>
        <authorList>
            <person name="Pinto B.J."/>
            <person name="Keating S.E."/>
            <person name="Gamble T."/>
        </authorList>
    </citation>
    <scope>NUCLEOTIDE SEQUENCE</scope>
    <source>
        <strain evidence="1">TG3544</strain>
    </source>
</reference>
<proteinExistence type="predicted"/>
<dbReference type="Proteomes" id="UP000827872">
    <property type="component" value="Linkage Group LG06"/>
</dbReference>
<name>A0ACB8FN43_9SAUR</name>
<keyword evidence="2" id="KW-1185">Reference proteome</keyword>
<dbReference type="EMBL" id="CM037619">
    <property type="protein sequence ID" value="KAH8006715.1"/>
    <property type="molecule type" value="Genomic_DNA"/>
</dbReference>
<organism evidence="1 2">
    <name type="scientific">Sphaerodactylus townsendi</name>
    <dbReference type="NCBI Taxonomy" id="933632"/>
    <lineage>
        <taxon>Eukaryota</taxon>
        <taxon>Metazoa</taxon>
        <taxon>Chordata</taxon>
        <taxon>Craniata</taxon>
        <taxon>Vertebrata</taxon>
        <taxon>Euteleostomi</taxon>
        <taxon>Lepidosauria</taxon>
        <taxon>Squamata</taxon>
        <taxon>Bifurcata</taxon>
        <taxon>Gekkota</taxon>
        <taxon>Sphaerodactylidae</taxon>
        <taxon>Sphaerodactylus</taxon>
    </lineage>
</organism>